<dbReference type="STRING" id="22663.A0A2I0J3W3"/>
<accession>A0A2I0J3W3</accession>
<evidence type="ECO:0000259" key="6">
    <source>
        <dbReference type="PROSITE" id="PS51044"/>
    </source>
</evidence>
<dbReference type="CDD" id="cd16650">
    <property type="entry name" value="SP-RING_PIAS-like"/>
    <property type="match status" value="1"/>
</dbReference>
<evidence type="ECO:0000313" key="8">
    <source>
        <dbReference type="Proteomes" id="UP000233551"/>
    </source>
</evidence>
<dbReference type="GO" id="GO:0000785">
    <property type="term" value="C:chromatin"/>
    <property type="evidence" value="ECO:0007669"/>
    <property type="project" value="TreeGrafter"/>
</dbReference>
<dbReference type="AlphaFoldDB" id="A0A2I0J3W3"/>
<dbReference type="PANTHER" id="PTHR10782">
    <property type="entry name" value="ZINC FINGER MIZ DOMAIN-CONTAINING PROTEIN"/>
    <property type="match status" value="1"/>
</dbReference>
<dbReference type="EMBL" id="PGOL01002071">
    <property type="protein sequence ID" value="PKI50919.1"/>
    <property type="molecule type" value="Genomic_DNA"/>
</dbReference>
<name>A0A2I0J3W3_PUNGR</name>
<evidence type="ECO:0000256" key="2">
    <source>
        <dbReference type="ARBA" id="ARBA00022771"/>
    </source>
</evidence>
<evidence type="ECO:0000313" key="7">
    <source>
        <dbReference type="EMBL" id="PKI50919.1"/>
    </source>
</evidence>
<evidence type="ECO:0000256" key="1">
    <source>
        <dbReference type="ARBA" id="ARBA00022723"/>
    </source>
</evidence>
<dbReference type="InterPro" id="IPR004181">
    <property type="entry name" value="Znf_MIZ"/>
</dbReference>
<dbReference type="Gene3D" id="3.30.40.10">
    <property type="entry name" value="Zinc/RING finger domain, C3HC4 (zinc finger)"/>
    <property type="match status" value="1"/>
</dbReference>
<keyword evidence="8" id="KW-1185">Reference proteome</keyword>
<feature type="compositionally biased region" description="Polar residues" evidence="5">
    <location>
        <begin position="600"/>
        <end position="625"/>
    </location>
</feature>
<dbReference type="GO" id="GO:0008270">
    <property type="term" value="F:zinc ion binding"/>
    <property type="evidence" value="ECO:0007669"/>
    <property type="project" value="UniProtKB-KW"/>
</dbReference>
<dbReference type="GO" id="GO:0061665">
    <property type="term" value="F:SUMO ligase activity"/>
    <property type="evidence" value="ECO:0007669"/>
    <property type="project" value="TreeGrafter"/>
</dbReference>
<gene>
    <name evidence="7" type="ORF">CRG98_028649</name>
</gene>
<evidence type="ECO:0000256" key="5">
    <source>
        <dbReference type="SAM" id="MobiDB-lite"/>
    </source>
</evidence>
<feature type="domain" description="SP-RING-type" evidence="6">
    <location>
        <begin position="261"/>
        <end position="342"/>
    </location>
</feature>
<evidence type="ECO:0000256" key="4">
    <source>
        <dbReference type="PROSITE-ProRule" id="PRU00452"/>
    </source>
</evidence>
<feature type="region of interest" description="Disordered" evidence="5">
    <location>
        <begin position="770"/>
        <end position="805"/>
    </location>
</feature>
<keyword evidence="3" id="KW-0862">Zinc</keyword>
<feature type="compositionally biased region" description="Polar residues" evidence="5">
    <location>
        <begin position="770"/>
        <end position="790"/>
    </location>
</feature>
<dbReference type="Pfam" id="PF02891">
    <property type="entry name" value="zf-MIZ"/>
    <property type="match status" value="1"/>
</dbReference>
<dbReference type="GO" id="GO:0016925">
    <property type="term" value="P:protein sumoylation"/>
    <property type="evidence" value="ECO:0007669"/>
    <property type="project" value="TreeGrafter"/>
</dbReference>
<evidence type="ECO:0000256" key="3">
    <source>
        <dbReference type="ARBA" id="ARBA00022833"/>
    </source>
</evidence>
<organism evidence="7 8">
    <name type="scientific">Punica granatum</name>
    <name type="common">Pomegranate</name>
    <dbReference type="NCBI Taxonomy" id="22663"/>
    <lineage>
        <taxon>Eukaryota</taxon>
        <taxon>Viridiplantae</taxon>
        <taxon>Streptophyta</taxon>
        <taxon>Embryophyta</taxon>
        <taxon>Tracheophyta</taxon>
        <taxon>Spermatophyta</taxon>
        <taxon>Magnoliopsida</taxon>
        <taxon>eudicotyledons</taxon>
        <taxon>Gunneridae</taxon>
        <taxon>Pentapetalae</taxon>
        <taxon>rosids</taxon>
        <taxon>malvids</taxon>
        <taxon>Myrtales</taxon>
        <taxon>Lythraceae</taxon>
        <taxon>Punica</taxon>
    </lineage>
</organism>
<dbReference type="PANTHER" id="PTHR10782:SF4">
    <property type="entry name" value="TONALLI, ISOFORM E"/>
    <property type="match status" value="1"/>
</dbReference>
<keyword evidence="2 4" id="KW-0863">Zinc-finger</keyword>
<feature type="region of interest" description="Disordered" evidence="5">
    <location>
        <begin position="586"/>
        <end position="625"/>
    </location>
</feature>
<feature type="region of interest" description="Disordered" evidence="5">
    <location>
        <begin position="667"/>
        <end position="757"/>
    </location>
</feature>
<comment type="caution">
    <text evidence="7">The sequence shown here is derived from an EMBL/GenBank/DDBJ whole genome shotgun (WGS) entry which is preliminary data.</text>
</comment>
<keyword evidence="1" id="KW-0479">Metal-binding</keyword>
<sequence length="865" mass="94207">MASTAINSPPPSSAVSTLYQLSASMVNSLRVAAVLERLSMHLAAPPDPASTQHAHGVEYYNLLLSLARGIDYAVANNDIPEKICRRKSDACSQALVMVLMISVKNACKVGWFPEKERQELFALFDDVGSCFYNPRDISETYDSLYTISTIFERYYPQMKIGEILATLEVKPGYGAYVSDFHVSKNTAHSPDEKIRLLVAQTDKLGTSACIISPPQVNFLLNGKGVDRRTNIFMDTGPQMPTNVTSMLKYGTNLLQAVGQFNDSEIIEGPSRISLNCPISRSRIKVPVKGHSCKHPQCFDFSNFIGINSRRPMWRCPHCNQYVCFTDLCIDQNIAKILKEVGGDVTGVMISADGSWKAVMESDGDFDIIHNKISTAEGSTDPPPVSDVFDLTEDNDEMDVTVNIEDEDTKPRGLNQTHIVNRDPVHPEGDFWSGALAGPTNSNAGLDPQVAGGGAFEPIMLSNLTSPAITDSISSALNNQGFHGLRNISSGESILQSQLSAANTLHLQQSVMVNSILNNENGYGNRQPIPVNVTRTPTAVQALPVQHQTPNPLLRSRSDMNPVILNSSSIASTATLPLAQQQFLRSIPSSSPSSLHPARTLQATNRSASPALQQRPNQLQAWPGTSTGLFMGFQNQHLQQALNQTMLPPMSQSPTTPRYPMTRFQTPLVQTPTTSGAPHSRFQIPSHQGNPSHRQHAPPPQIGISRPPGFRAPTPSEEQRGNSTAGGQPSPRVDGSGDLASEQNWRPAGRMRGSITGRPFSDEISQLVIQPTQPTRPSGSLAPSNPVSASLSAPPHLRASMSNNKNTSTDVMRIRCMVLNRDMIAVLEISAPLPHSCRPYAGLVIRQKKAIQKRRLWARATCCLVD</sequence>
<dbReference type="InterPro" id="IPR013083">
    <property type="entry name" value="Znf_RING/FYVE/PHD"/>
</dbReference>
<dbReference type="PROSITE" id="PS51044">
    <property type="entry name" value="ZF_SP_RING"/>
    <property type="match status" value="1"/>
</dbReference>
<feature type="compositionally biased region" description="Polar residues" evidence="5">
    <location>
        <begin position="667"/>
        <end position="691"/>
    </location>
</feature>
<proteinExistence type="predicted"/>
<protein>
    <recommendedName>
        <fullName evidence="6">SP-RING-type domain-containing protein</fullName>
    </recommendedName>
</protein>
<dbReference type="Proteomes" id="UP000233551">
    <property type="component" value="Unassembled WGS sequence"/>
</dbReference>
<reference evidence="7 8" key="1">
    <citation type="submission" date="2017-11" db="EMBL/GenBank/DDBJ databases">
        <title>De-novo sequencing of pomegranate (Punica granatum L.) genome.</title>
        <authorList>
            <person name="Akparov Z."/>
            <person name="Amiraslanov A."/>
            <person name="Hajiyeva S."/>
            <person name="Abbasov M."/>
            <person name="Kaur K."/>
            <person name="Hamwieh A."/>
            <person name="Solovyev V."/>
            <person name="Salamov A."/>
            <person name="Braich B."/>
            <person name="Kosarev P."/>
            <person name="Mahmoud A."/>
            <person name="Hajiyev E."/>
            <person name="Babayeva S."/>
            <person name="Izzatullayeva V."/>
            <person name="Mammadov A."/>
            <person name="Mammadov A."/>
            <person name="Sharifova S."/>
            <person name="Ojaghi J."/>
            <person name="Eynullazada K."/>
            <person name="Bayramov B."/>
            <person name="Abdulazimova A."/>
            <person name="Shahmuradov I."/>
        </authorList>
    </citation>
    <scope>NUCLEOTIDE SEQUENCE [LARGE SCALE GENOMIC DNA]</scope>
    <source>
        <strain evidence="8">cv. AG2017</strain>
        <tissue evidence="7">Leaf</tissue>
    </source>
</reference>